<proteinExistence type="predicted"/>
<feature type="coiled-coil region" evidence="1">
    <location>
        <begin position="160"/>
        <end position="187"/>
    </location>
</feature>
<dbReference type="AlphaFoldDB" id="A0A1F5X4B8"/>
<keyword evidence="2" id="KW-0732">Signal</keyword>
<protein>
    <recommendedName>
        <fullName evidence="3">Transglycosylase SLT domain-containing protein</fullName>
    </recommendedName>
</protein>
<dbReference type="InterPro" id="IPR031304">
    <property type="entry name" value="SLT_2"/>
</dbReference>
<reference evidence="4 5" key="1">
    <citation type="journal article" date="2016" name="Nat. Commun.">
        <title>Thousands of microbial genomes shed light on interconnected biogeochemical processes in an aquifer system.</title>
        <authorList>
            <person name="Anantharaman K."/>
            <person name="Brown C.T."/>
            <person name="Hug L.A."/>
            <person name="Sharon I."/>
            <person name="Castelle C.J."/>
            <person name="Probst A.J."/>
            <person name="Thomas B.C."/>
            <person name="Singh A."/>
            <person name="Wilkins M.J."/>
            <person name="Karaoz U."/>
            <person name="Brodie E.L."/>
            <person name="Williams K.H."/>
            <person name="Hubbard S.S."/>
            <person name="Banfield J.F."/>
        </authorList>
    </citation>
    <scope>NUCLEOTIDE SEQUENCE [LARGE SCALE GENOMIC DNA]</scope>
</reference>
<dbReference type="SUPFAM" id="SSF53955">
    <property type="entry name" value="Lysozyme-like"/>
    <property type="match status" value="1"/>
</dbReference>
<name>A0A1F5X4B8_9BACT</name>
<evidence type="ECO:0000313" key="4">
    <source>
        <dbReference type="EMBL" id="OGF82727.1"/>
    </source>
</evidence>
<feature type="coiled-coil region" evidence="1">
    <location>
        <begin position="30"/>
        <end position="127"/>
    </location>
</feature>
<feature type="domain" description="Transglycosylase SLT" evidence="3">
    <location>
        <begin position="258"/>
        <end position="379"/>
    </location>
</feature>
<dbReference type="Proteomes" id="UP000178684">
    <property type="component" value="Unassembled WGS sequence"/>
</dbReference>
<feature type="chain" id="PRO_5009522284" description="Transglycosylase SLT domain-containing protein" evidence="2">
    <location>
        <begin position="21"/>
        <end position="433"/>
    </location>
</feature>
<gene>
    <name evidence="4" type="ORF">A3B18_00425</name>
</gene>
<organism evidence="4 5">
    <name type="scientific">Candidatus Giovannonibacteria bacterium RIFCSPLOWO2_01_FULL_46_13</name>
    <dbReference type="NCBI Taxonomy" id="1798352"/>
    <lineage>
        <taxon>Bacteria</taxon>
        <taxon>Candidatus Giovannoniibacteriota</taxon>
    </lineage>
</organism>
<sequence>MKFLWLFLLLFPVFFISAQALDPSSVVDQRAKLEAELAGLEKEIEGFRGLIQSKQAEGQSLQRDISILDAQIKKAQLEIKARTIAIGNLQGAIGQKNQTIGALEEKIDREKASLSELLRELNELDESSTMEVLLEYNDLSDFFSQADSFNAIQESLQTSFQKIRVDKNQTEEERDSLEERKAQENQLRGLQELERKRIQEREAEKKRILAATKGQEKAYQGLLNDKSKNAAAIHSQLFILNGSSAIPFEKALEYALIVEREVGIRPAFLLGIIAEESNLGANVGTGNWKVDLSHPRCAKQRDVFVDITSRLGLNPDAMPVSKKAWYGYCGGAMGPAQFIPTTWILYEDAVARRTGNNPPNPWNPLDAFMASGLLLKDNGAGARTHKAERTAALKYLAGGNWATPSYAFYGDDVMGLAQKYQDQIDILSKVANN</sequence>
<dbReference type="EMBL" id="MFIE01000014">
    <property type="protein sequence ID" value="OGF82727.1"/>
    <property type="molecule type" value="Genomic_DNA"/>
</dbReference>
<evidence type="ECO:0000256" key="1">
    <source>
        <dbReference type="SAM" id="Coils"/>
    </source>
</evidence>
<dbReference type="Gene3D" id="6.10.250.3150">
    <property type="match status" value="1"/>
</dbReference>
<evidence type="ECO:0000256" key="2">
    <source>
        <dbReference type="SAM" id="SignalP"/>
    </source>
</evidence>
<evidence type="ECO:0000313" key="5">
    <source>
        <dbReference type="Proteomes" id="UP000178684"/>
    </source>
</evidence>
<dbReference type="InterPro" id="IPR023346">
    <property type="entry name" value="Lysozyme-like_dom_sf"/>
</dbReference>
<dbReference type="Pfam" id="PF13406">
    <property type="entry name" value="SLT_2"/>
    <property type="match status" value="1"/>
</dbReference>
<evidence type="ECO:0000259" key="3">
    <source>
        <dbReference type="Pfam" id="PF13406"/>
    </source>
</evidence>
<comment type="caution">
    <text evidence="4">The sequence shown here is derived from an EMBL/GenBank/DDBJ whole genome shotgun (WGS) entry which is preliminary data.</text>
</comment>
<keyword evidence="1" id="KW-0175">Coiled coil</keyword>
<feature type="signal peptide" evidence="2">
    <location>
        <begin position="1"/>
        <end position="20"/>
    </location>
</feature>
<accession>A0A1F5X4B8</accession>